<reference evidence="6" key="1">
    <citation type="journal article" date="2021" name="Proc. Natl. Acad. Sci. U.S.A.">
        <title>A Catalog of Tens of Thousands of Viruses from Human Metagenomes Reveals Hidden Associations with Chronic Diseases.</title>
        <authorList>
            <person name="Tisza M.J."/>
            <person name="Buck C.B."/>
        </authorList>
    </citation>
    <scope>NUCLEOTIDE SEQUENCE</scope>
    <source>
        <strain evidence="6">CtBLh2</strain>
    </source>
</reference>
<feature type="domain" description="Transcriptional regulator LacI/GalR-like sensor" evidence="5">
    <location>
        <begin position="110"/>
        <end position="201"/>
    </location>
</feature>
<name>A0A8S5S2K1_9CAUD</name>
<protein>
    <recommendedName>
        <fullName evidence="5">Transcriptional regulator LacI/GalR-like sensor domain-containing protein</fullName>
    </recommendedName>
</protein>
<feature type="region of interest" description="Disordered" evidence="4">
    <location>
        <begin position="329"/>
        <end position="351"/>
    </location>
</feature>
<accession>A0A8S5S2K1</accession>
<evidence type="ECO:0000259" key="5">
    <source>
        <dbReference type="Pfam" id="PF13377"/>
    </source>
</evidence>
<feature type="compositionally biased region" description="Basic and acidic residues" evidence="4">
    <location>
        <begin position="238"/>
        <end position="254"/>
    </location>
</feature>
<evidence type="ECO:0000256" key="4">
    <source>
        <dbReference type="SAM" id="MobiDB-lite"/>
    </source>
</evidence>
<organism evidence="6">
    <name type="scientific">Siphoviridae sp. ctBLh2</name>
    <dbReference type="NCBI Taxonomy" id="2827803"/>
    <lineage>
        <taxon>Viruses</taxon>
        <taxon>Duplodnaviria</taxon>
        <taxon>Heunggongvirae</taxon>
        <taxon>Uroviricota</taxon>
        <taxon>Caudoviricetes</taxon>
    </lineage>
</organism>
<dbReference type="SUPFAM" id="SSF53822">
    <property type="entry name" value="Periplasmic binding protein-like I"/>
    <property type="match status" value="1"/>
</dbReference>
<dbReference type="Gene3D" id="3.40.50.2300">
    <property type="match status" value="1"/>
</dbReference>
<feature type="compositionally biased region" description="Basic and acidic residues" evidence="4">
    <location>
        <begin position="267"/>
        <end position="281"/>
    </location>
</feature>
<evidence type="ECO:0000256" key="1">
    <source>
        <dbReference type="ARBA" id="ARBA00023015"/>
    </source>
</evidence>
<evidence type="ECO:0000256" key="3">
    <source>
        <dbReference type="ARBA" id="ARBA00023163"/>
    </source>
</evidence>
<keyword evidence="1" id="KW-0805">Transcription regulation</keyword>
<feature type="compositionally biased region" description="Basic residues" evidence="4">
    <location>
        <begin position="210"/>
        <end position="221"/>
    </location>
</feature>
<feature type="compositionally biased region" description="Basic and acidic residues" evidence="4">
    <location>
        <begin position="290"/>
        <end position="306"/>
    </location>
</feature>
<feature type="region of interest" description="Disordered" evidence="4">
    <location>
        <begin position="386"/>
        <end position="411"/>
    </location>
</feature>
<dbReference type="GO" id="GO:0000976">
    <property type="term" value="F:transcription cis-regulatory region binding"/>
    <property type="evidence" value="ECO:0007669"/>
    <property type="project" value="TreeGrafter"/>
</dbReference>
<feature type="compositionally biased region" description="Basic residues" evidence="4">
    <location>
        <begin position="255"/>
        <end position="266"/>
    </location>
</feature>
<dbReference type="EMBL" id="BK032514">
    <property type="protein sequence ID" value="DAF45236.1"/>
    <property type="molecule type" value="Genomic_DNA"/>
</dbReference>
<dbReference type="Pfam" id="PF13377">
    <property type="entry name" value="Peripla_BP_3"/>
    <property type="match status" value="1"/>
</dbReference>
<dbReference type="PANTHER" id="PTHR30146">
    <property type="entry name" value="LACI-RELATED TRANSCRIPTIONAL REPRESSOR"/>
    <property type="match status" value="1"/>
</dbReference>
<proteinExistence type="predicted"/>
<feature type="region of interest" description="Disordered" evidence="4">
    <location>
        <begin position="200"/>
        <end position="312"/>
    </location>
</feature>
<keyword evidence="2" id="KW-0238">DNA-binding</keyword>
<sequence length="480" mass="53954">MARILFLTDFSEAYARNLLLGIARYAHAVGQAWSLCRLPLSIRDKFGIEAVIDLAKKMRADAVIGQFYNTDNVELFARNGIITIAQDFKARFTTIPNITGPHFLAGKMGAEYFAKKGFRHFAFYGTRDVVWSDERMQGFRETVRAANPSFTFSALCKNTQNALWDYDTNQLVTWLQSLPKPVAIMACDDNHAYHITEACQQGEGGGSAAHPRRHRGAGRRQRRDDLPSLLAQPLVAQPEHRTGRLRRRPVDRPHPPRPGHPARGRHGPADAHRHAPIDRHLRQQRPAHRRGAEVHPREHQPEDHGGRAGRAGTALAPAARDPFQTEHGHVDLRLHPPDPHREGRPAAVRGHERLRSSHRAGLLGYQEPLTDVPATAGHDPLGVPPRDPPPETLNPAHAVHTSRAQRTGMKNEGPHLQVRPLAVVGRAVRNRFRNHSSMKSMLISRWNTSCSEMEVSVVARPWMWRMLSKIVRMRCSLSTQ</sequence>
<evidence type="ECO:0000313" key="6">
    <source>
        <dbReference type="EMBL" id="DAF45236.1"/>
    </source>
</evidence>
<dbReference type="PANTHER" id="PTHR30146:SF24">
    <property type="entry name" value="XYLOSE OPERON REGULATORY PROTEIN"/>
    <property type="match status" value="1"/>
</dbReference>
<dbReference type="GO" id="GO:0003700">
    <property type="term" value="F:DNA-binding transcription factor activity"/>
    <property type="evidence" value="ECO:0007669"/>
    <property type="project" value="TreeGrafter"/>
</dbReference>
<dbReference type="InterPro" id="IPR028082">
    <property type="entry name" value="Peripla_BP_I"/>
</dbReference>
<keyword evidence="3" id="KW-0804">Transcription</keyword>
<evidence type="ECO:0000256" key="2">
    <source>
        <dbReference type="ARBA" id="ARBA00023125"/>
    </source>
</evidence>
<dbReference type="InterPro" id="IPR046335">
    <property type="entry name" value="LacI/GalR-like_sensor"/>
</dbReference>